<name>A0ABQ9I556_9NEOP</name>
<evidence type="ECO:0000313" key="2">
    <source>
        <dbReference type="Proteomes" id="UP001159363"/>
    </source>
</evidence>
<proteinExistence type="predicted"/>
<accession>A0ABQ9I556</accession>
<sequence length="153" mass="17511">MESLHKNSVCYKFGWSYYMTERCAKYQGWLQTKQSGSVTAKINDQVTRTIMENREMLKSLIGGVIFCARQNIGLWGHRDSLDKGNYRYSEGCGDETAESQHFNNIGNFRELINLLCLENKFFSSKLNNMPQNAKCTSNIIQNDMLQAVSSLIT</sequence>
<gene>
    <name evidence="1" type="ORF">PR048_004337</name>
</gene>
<organism evidence="1 2">
    <name type="scientific">Dryococelus australis</name>
    <dbReference type="NCBI Taxonomy" id="614101"/>
    <lineage>
        <taxon>Eukaryota</taxon>
        <taxon>Metazoa</taxon>
        <taxon>Ecdysozoa</taxon>
        <taxon>Arthropoda</taxon>
        <taxon>Hexapoda</taxon>
        <taxon>Insecta</taxon>
        <taxon>Pterygota</taxon>
        <taxon>Neoptera</taxon>
        <taxon>Polyneoptera</taxon>
        <taxon>Phasmatodea</taxon>
        <taxon>Verophasmatodea</taxon>
        <taxon>Anareolatae</taxon>
        <taxon>Phasmatidae</taxon>
        <taxon>Eurycanthinae</taxon>
        <taxon>Dryococelus</taxon>
    </lineage>
</organism>
<evidence type="ECO:0000313" key="1">
    <source>
        <dbReference type="EMBL" id="KAJ8891784.1"/>
    </source>
</evidence>
<reference evidence="1 2" key="1">
    <citation type="submission" date="2023-02" db="EMBL/GenBank/DDBJ databases">
        <title>LHISI_Scaffold_Assembly.</title>
        <authorList>
            <person name="Stuart O.P."/>
            <person name="Cleave R."/>
            <person name="Magrath M.J.L."/>
            <person name="Mikheyev A.S."/>
        </authorList>
    </citation>
    <scope>NUCLEOTIDE SEQUENCE [LARGE SCALE GENOMIC DNA]</scope>
    <source>
        <strain evidence="1">Daus_M_001</strain>
        <tissue evidence="1">Leg muscle</tissue>
    </source>
</reference>
<protein>
    <submittedName>
        <fullName evidence="1">Uncharacterized protein</fullName>
    </submittedName>
</protein>
<keyword evidence="2" id="KW-1185">Reference proteome</keyword>
<comment type="caution">
    <text evidence="1">The sequence shown here is derived from an EMBL/GenBank/DDBJ whole genome shotgun (WGS) entry which is preliminary data.</text>
</comment>
<dbReference type="EMBL" id="JARBHB010000002">
    <property type="protein sequence ID" value="KAJ8891784.1"/>
    <property type="molecule type" value="Genomic_DNA"/>
</dbReference>
<dbReference type="Proteomes" id="UP001159363">
    <property type="component" value="Chromosome 2"/>
</dbReference>